<evidence type="ECO:0000256" key="4">
    <source>
        <dbReference type="SAM" id="MobiDB-lite"/>
    </source>
</evidence>
<dbReference type="SMART" id="SM00248">
    <property type="entry name" value="ANK"/>
    <property type="match status" value="6"/>
</dbReference>
<dbReference type="Pfam" id="PF12796">
    <property type="entry name" value="Ank_2"/>
    <property type="match status" value="2"/>
</dbReference>
<feature type="repeat" description="ANK" evidence="3">
    <location>
        <begin position="196"/>
        <end position="228"/>
    </location>
</feature>
<dbReference type="InterPro" id="IPR051070">
    <property type="entry name" value="NF-kappa-B_inhibitor"/>
</dbReference>
<dbReference type="GO" id="GO:0051059">
    <property type="term" value="F:NF-kappaB binding"/>
    <property type="evidence" value="ECO:0007669"/>
    <property type="project" value="TreeGrafter"/>
</dbReference>
<feature type="repeat" description="ANK" evidence="3">
    <location>
        <begin position="229"/>
        <end position="251"/>
    </location>
</feature>
<sequence length="377" mass="41789">MDGKKSQSDLSLDKDIVIDGEPCKATSKYQDFMRKMTPTFSPAKNVAEGRAKEQPEGYSEQVDSGILSLRSGSLELKSSNVDKGTHFVDKTPVQCSDAYENNHENDLQTKLGKLSIEDDIEDEGHSSMSLKSLDLESLNSEQSTQESEEIEVDLYEQDDDGDTILHVAIISLFTEIAKTLIELATDVKCLIIQNCLHQSPLHLAVLTGQVDVVRALIAKGVDVTLRDKQGNTPLHIACRKGDRDAVQMIVQSFGNDTTKRAKYFSVKNCEGLTCLHVAALHKEFIILGHLFAKGADVNMGDAKSGRTLLHCAVERKDLETVSLLLTHSDIDIDCKTFKGETPLVLAYWRNYQDIVKRLKAKGAYFSYDVVENSDDES</sequence>
<evidence type="ECO:0000256" key="3">
    <source>
        <dbReference type="PROSITE-ProRule" id="PRU00023"/>
    </source>
</evidence>
<dbReference type="GO" id="GO:0005829">
    <property type="term" value="C:cytosol"/>
    <property type="evidence" value="ECO:0007669"/>
    <property type="project" value="TreeGrafter"/>
</dbReference>
<evidence type="ECO:0000313" key="5">
    <source>
        <dbReference type="EMBL" id="ALA55870.1"/>
    </source>
</evidence>
<evidence type="ECO:0000256" key="2">
    <source>
        <dbReference type="ARBA" id="ARBA00023043"/>
    </source>
</evidence>
<dbReference type="PROSITE" id="PS50088">
    <property type="entry name" value="ANK_REPEAT"/>
    <property type="match status" value="3"/>
</dbReference>
<dbReference type="InterPro" id="IPR036770">
    <property type="entry name" value="Ankyrin_rpt-contain_sf"/>
</dbReference>
<feature type="compositionally biased region" description="Low complexity" evidence="4">
    <location>
        <begin position="135"/>
        <end position="145"/>
    </location>
</feature>
<feature type="repeat" description="ANK" evidence="3">
    <location>
        <begin position="270"/>
        <end position="302"/>
    </location>
</feature>
<dbReference type="Gene3D" id="1.25.40.20">
    <property type="entry name" value="Ankyrin repeat-containing domain"/>
    <property type="match status" value="1"/>
</dbReference>
<dbReference type="PANTHER" id="PTHR46680:SF3">
    <property type="entry name" value="NF-KAPPA-B INHIBITOR CACTUS"/>
    <property type="match status" value="1"/>
</dbReference>
<feature type="region of interest" description="Disordered" evidence="4">
    <location>
        <begin position="40"/>
        <end position="61"/>
    </location>
</feature>
<reference evidence="5" key="1">
    <citation type="submission" date="2014-10" db="EMBL/GenBank/DDBJ databases">
        <title>Cyclina sinensis inhibitor protein kappa B-like protein cDNA.</title>
        <authorList>
            <person name="Pan B."/>
            <person name="Wei X."/>
            <person name="Zhang H."/>
        </authorList>
    </citation>
    <scope>NUCLEOTIDE SEQUENCE</scope>
    <source>
        <tissue evidence="5">Blood</tissue>
    </source>
</reference>
<dbReference type="InterPro" id="IPR002110">
    <property type="entry name" value="Ankyrin_rpt"/>
</dbReference>
<protein>
    <submittedName>
        <fullName evidence="5">NF-kappa-B inhibitor</fullName>
    </submittedName>
</protein>
<dbReference type="AlphaFoldDB" id="A0A1I7P0N2"/>
<keyword evidence="2 3" id="KW-0040">ANK repeat</keyword>
<name>A0A1I7P0N2_CYCSN</name>
<dbReference type="GO" id="GO:0071356">
    <property type="term" value="P:cellular response to tumor necrosis factor"/>
    <property type="evidence" value="ECO:0007669"/>
    <property type="project" value="TreeGrafter"/>
</dbReference>
<dbReference type="SUPFAM" id="SSF48403">
    <property type="entry name" value="Ankyrin repeat"/>
    <property type="match status" value="1"/>
</dbReference>
<dbReference type="PROSITE" id="PS50297">
    <property type="entry name" value="ANK_REP_REGION"/>
    <property type="match status" value="3"/>
</dbReference>
<proteinExistence type="evidence at transcript level"/>
<dbReference type="PANTHER" id="PTHR46680">
    <property type="entry name" value="NF-KAPPA-B INHIBITOR ALPHA"/>
    <property type="match status" value="1"/>
</dbReference>
<organism evidence="5">
    <name type="scientific">Cyclina sinensis</name>
    <name type="common">Venus clam</name>
    <dbReference type="NCBI Taxonomy" id="120566"/>
    <lineage>
        <taxon>Eukaryota</taxon>
        <taxon>Metazoa</taxon>
        <taxon>Spiralia</taxon>
        <taxon>Lophotrochozoa</taxon>
        <taxon>Mollusca</taxon>
        <taxon>Bivalvia</taxon>
        <taxon>Autobranchia</taxon>
        <taxon>Heteroconchia</taxon>
        <taxon>Euheterodonta</taxon>
        <taxon>Imparidentia</taxon>
        <taxon>Neoheterodontei</taxon>
        <taxon>Venerida</taxon>
        <taxon>Veneroidea</taxon>
        <taxon>Veneridae</taxon>
        <taxon>Cyclina</taxon>
    </lineage>
</organism>
<keyword evidence="1" id="KW-0677">Repeat</keyword>
<accession>A0A1I7P0N2</accession>
<feature type="region of interest" description="Disordered" evidence="4">
    <location>
        <begin position="127"/>
        <end position="147"/>
    </location>
</feature>
<dbReference type="EMBL" id="KP067202">
    <property type="protein sequence ID" value="ALA55870.1"/>
    <property type="molecule type" value="mRNA"/>
</dbReference>
<evidence type="ECO:0000256" key="1">
    <source>
        <dbReference type="ARBA" id="ARBA00022737"/>
    </source>
</evidence>